<sequence length="410" mass="46931">MKRICFCFQLHIPLILRNYRFFDVGQNHQYFNEAEVAGRIKQVTKNILLPFIEMLGQLHSETTGMFKAGISISGATLQLLQKNAPNTIELLNKLQQNNCIEFLSEPWSHSLLPFTGKNLLAEQIKRHDTCIKEVFGSTPKVFFAYTPNSTLPLLAATVAEQKIGIIAYADSLSNNKAQTNTAIRQPLNEQPGVLIDQTTSQIFGKIDFDPNFHTLASYASATTARIVRNILSRSPLIIVFNPVQRIKPFTLNQVLVWKTVIQQLHNVYNFQYSLPSQIVKQTKFPVSDANSSEKLLQHFQLPDFWLNSKMQREVFARQKALNTLLVPVNNSSLQSTWDTVQDMDNLFFMSNHFLKPSFAARYFSPYTSPYMAYINYMNVLDDIQSRLIKETRNVIPKTNLRRKKKETVSG</sequence>
<dbReference type="EMBL" id="JAPOHD010000056">
    <property type="protein sequence ID" value="MCY1722431.1"/>
    <property type="molecule type" value="Genomic_DNA"/>
</dbReference>
<feature type="domain" description="Glycoside hydrolase family 57 N-terminal" evidence="3">
    <location>
        <begin position="6"/>
        <end position="144"/>
    </location>
</feature>
<keyword evidence="5" id="KW-1185">Reference proteome</keyword>
<evidence type="ECO:0000256" key="1">
    <source>
        <dbReference type="ARBA" id="ARBA00006821"/>
    </source>
</evidence>
<comment type="similarity">
    <text evidence="1">Belongs to the glycosyl hydrolase 57 family.</text>
</comment>
<dbReference type="InterPro" id="IPR011330">
    <property type="entry name" value="Glyco_hydro/deAcase_b/a-brl"/>
</dbReference>
<dbReference type="RefSeq" id="WP_343334757.1">
    <property type="nucleotide sequence ID" value="NZ_JAPOHD010000056.1"/>
</dbReference>
<evidence type="ECO:0000313" key="5">
    <source>
        <dbReference type="Proteomes" id="UP001145087"/>
    </source>
</evidence>
<name>A0A9X3J8D0_9BACT</name>
<accession>A0A9X3J8D0</accession>
<evidence type="ECO:0000256" key="2">
    <source>
        <dbReference type="ARBA" id="ARBA00023277"/>
    </source>
</evidence>
<evidence type="ECO:0000259" key="3">
    <source>
        <dbReference type="Pfam" id="PF03065"/>
    </source>
</evidence>
<dbReference type="Pfam" id="PF03065">
    <property type="entry name" value="Glyco_hydro_57"/>
    <property type="match status" value="1"/>
</dbReference>
<organism evidence="4 5">
    <name type="scientific">Draconibacterium aestuarii</name>
    <dbReference type="NCBI Taxonomy" id="2998507"/>
    <lineage>
        <taxon>Bacteria</taxon>
        <taxon>Pseudomonadati</taxon>
        <taxon>Bacteroidota</taxon>
        <taxon>Bacteroidia</taxon>
        <taxon>Marinilabiliales</taxon>
        <taxon>Prolixibacteraceae</taxon>
        <taxon>Draconibacterium</taxon>
    </lineage>
</organism>
<comment type="caution">
    <text evidence="4">The sequence shown here is derived from an EMBL/GenBank/DDBJ whole genome shotgun (WGS) entry which is preliminary data.</text>
</comment>
<dbReference type="GO" id="GO:0005975">
    <property type="term" value="P:carbohydrate metabolic process"/>
    <property type="evidence" value="ECO:0007669"/>
    <property type="project" value="InterPro"/>
</dbReference>
<dbReference type="GO" id="GO:0003824">
    <property type="term" value="F:catalytic activity"/>
    <property type="evidence" value="ECO:0007669"/>
    <property type="project" value="InterPro"/>
</dbReference>
<dbReference type="Proteomes" id="UP001145087">
    <property type="component" value="Unassembled WGS sequence"/>
</dbReference>
<dbReference type="InterPro" id="IPR004300">
    <property type="entry name" value="Glyco_hydro_57_N"/>
</dbReference>
<protein>
    <recommendedName>
        <fullName evidence="3">Glycoside hydrolase family 57 N-terminal domain-containing protein</fullName>
    </recommendedName>
</protein>
<keyword evidence="2" id="KW-0119">Carbohydrate metabolism</keyword>
<reference evidence="4" key="1">
    <citation type="submission" date="2022-11" db="EMBL/GenBank/DDBJ databases">
        <title>Marilongibacter aestuarii gen. nov., sp. nov., isolated from tidal flat sediment.</title>
        <authorList>
            <person name="Jiayan W."/>
        </authorList>
    </citation>
    <scope>NUCLEOTIDE SEQUENCE</scope>
    <source>
        <strain evidence="4">Z1-6</strain>
    </source>
</reference>
<dbReference type="Gene3D" id="3.20.110.20">
    <property type="match status" value="1"/>
</dbReference>
<gene>
    <name evidence="4" type="ORF">OU798_18930</name>
</gene>
<dbReference type="SUPFAM" id="SSF88713">
    <property type="entry name" value="Glycoside hydrolase/deacetylase"/>
    <property type="match status" value="1"/>
</dbReference>
<proteinExistence type="inferred from homology"/>
<evidence type="ECO:0000313" key="4">
    <source>
        <dbReference type="EMBL" id="MCY1722431.1"/>
    </source>
</evidence>
<dbReference type="AlphaFoldDB" id="A0A9X3J8D0"/>